<evidence type="ECO:0000256" key="10">
    <source>
        <dbReference type="ARBA" id="ARBA00023251"/>
    </source>
</evidence>
<evidence type="ECO:0000256" key="14">
    <source>
        <dbReference type="HAMAP-Rule" id="MF_01006"/>
    </source>
</evidence>
<evidence type="ECO:0000313" key="15">
    <source>
        <dbReference type="EMBL" id="MCC4307706.1"/>
    </source>
</evidence>
<feature type="transmembrane region" description="Helical" evidence="14">
    <location>
        <begin position="40"/>
        <end position="59"/>
    </location>
</feature>
<name>A0A9Q3UKI2_9GAMM</name>
<feature type="transmembrane region" description="Helical" evidence="14">
    <location>
        <begin position="184"/>
        <end position="202"/>
    </location>
</feature>
<dbReference type="AlphaFoldDB" id="A0A9Q3UKI2"/>
<dbReference type="PANTHER" id="PTHR30622:SF4">
    <property type="entry name" value="UNDECAPRENYL-DIPHOSPHATASE"/>
    <property type="match status" value="1"/>
</dbReference>
<evidence type="ECO:0000256" key="13">
    <source>
        <dbReference type="ARBA" id="ARBA00047594"/>
    </source>
</evidence>
<keyword evidence="9 14" id="KW-0472">Membrane</keyword>
<dbReference type="EC" id="3.6.1.27" evidence="3 14"/>
<dbReference type="GO" id="GO:0046677">
    <property type="term" value="P:response to antibiotic"/>
    <property type="evidence" value="ECO:0007669"/>
    <property type="project" value="UniProtKB-UniRule"/>
</dbReference>
<evidence type="ECO:0000256" key="11">
    <source>
        <dbReference type="ARBA" id="ARBA00032707"/>
    </source>
</evidence>
<dbReference type="PANTHER" id="PTHR30622">
    <property type="entry name" value="UNDECAPRENYL-DIPHOSPHATASE"/>
    <property type="match status" value="1"/>
</dbReference>
<evidence type="ECO:0000256" key="4">
    <source>
        <dbReference type="ARBA" id="ARBA00021581"/>
    </source>
</evidence>
<keyword evidence="14" id="KW-0961">Cell wall biogenesis/degradation</keyword>
<feature type="transmembrane region" description="Helical" evidence="14">
    <location>
        <begin position="214"/>
        <end position="238"/>
    </location>
</feature>
<keyword evidence="16" id="KW-1185">Reference proteome</keyword>
<comment type="function">
    <text evidence="14">Catalyzes the dephosphorylation of undecaprenyl diphosphate (UPP). Confers resistance to bacitracin.</text>
</comment>
<keyword evidence="5 14" id="KW-1003">Cell membrane</keyword>
<keyword evidence="8 14" id="KW-1133">Transmembrane helix</keyword>
<dbReference type="GO" id="GO:0008360">
    <property type="term" value="P:regulation of cell shape"/>
    <property type="evidence" value="ECO:0007669"/>
    <property type="project" value="UniProtKB-KW"/>
</dbReference>
<evidence type="ECO:0000256" key="7">
    <source>
        <dbReference type="ARBA" id="ARBA00022801"/>
    </source>
</evidence>
<sequence>MDNFQALMLALIQGLTEFLPISSSAHLILPSQVLGWPDQGLAFDVAVHLGTLLAVVVYYRRDVWAMTRGAGQGLVERRVNPDLRLGLLVVLATIPAVAAGFLLKDLIENELRSAAVIATTTVVFGVALWLADVWGARRRGVDQLGVGSALLIGLAQAVALIPGTSRSGITITAALALGFRREDAARFSFLLSIPVILGAGLLKTKDLLESRVPVDWAHMALGVVVSAVTAYLTILFFLRLLDRIGMLPFMLYRLLLGAVLFLWFV</sequence>
<gene>
    <name evidence="14" type="primary">uppP</name>
    <name evidence="15" type="ORF">LL252_03890</name>
</gene>
<comment type="caution">
    <text evidence="15">The sequence shown here is derived from an EMBL/GenBank/DDBJ whole genome shotgun (WGS) entry which is preliminary data.</text>
</comment>
<proteinExistence type="inferred from homology"/>
<evidence type="ECO:0000256" key="2">
    <source>
        <dbReference type="ARBA" id="ARBA00010621"/>
    </source>
</evidence>
<comment type="subcellular location">
    <subcellularLocation>
        <location evidence="1 14">Cell membrane</location>
        <topology evidence="1 14">Multi-pass membrane protein</topology>
    </subcellularLocation>
</comment>
<keyword evidence="7 14" id="KW-0378">Hydrolase</keyword>
<evidence type="ECO:0000256" key="12">
    <source>
        <dbReference type="ARBA" id="ARBA00032932"/>
    </source>
</evidence>
<evidence type="ECO:0000256" key="1">
    <source>
        <dbReference type="ARBA" id="ARBA00004651"/>
    </source>
</evidence>
<keyword evidence="10 14" id="KW-0046">Antibiotic resistance</keyword>
<keyword evidence="14" id="KW-0133">Cell shape</keyword>
<comment type="similarity">
    <text evidence="2 14">Belongs to the UppP family.</text>
</comment>
<evidence type="ECO:0000256" key="3">
    <source>
        <dbReference type="ARBA" id="ARBA00012374"/>
    </source>
</evidence>
<dbReference type="HAMAP" id="MF_01006">
    <property type="entry name" value="Undec_diphosphatase"/>
    <property type="match status" value="1"/>
</dbReference>
<keyword evidence="6 14" id="KW-0812">Transmembrane</keyword>
<protein>
    <recommendedName>
        <fullName evidence="4 14">Undecaprenyl-diphosphatase</fullName>
        <ecNumber evidence="3 14">3.6.1.27</ecNumber>
    </recommendedName>
    <alternativeName>
        <fullName evidence="12 14">Bacitracin resistance protein</fullName>
    </alternativeName>
    <alternativeName>
        <fullName evidence="11 14">Undecaprenyl pyrophosphate phosphatase</fullName>
    </alternativeName>
</protein>
<reference evidence="15" key="1">
    <citation type="submission" date="2021-10" db="EMBL/GenBank/DDBJ databases">
        <title>The diversity and Nitrogen Metabolism of Culturable Nitrate-Utilizing Bacteria Within the Oxygen Minimum Zone of the Changjiang (Yangtze River)Estuary.</title>
        <authorList>
            <person name="Zhang D."/>
            <person name="Zheng J."/>
            <person name="Liu S."/>
            <person name="He W."/>
        </authorList>
    </citation>
    <scope>NUCLEOTIDE SEQUENCE</scope>
    <source>
        <strain evidence="15">FXH-223</strain>
    </source>
</reference>
<evidence type="ECO:0000256" key="8">
    <source>
        <dbReference type="ARBA" id="ARBA00022989"/>
    </source>
</evidence>
<comment type="miscellaneous">
    <text evidence="14">Bacitracin is thought to be involved in the inhibition of peptidoglycan synthesis by sequestering undecaprenyl diphosphate, thereby reducing the pool of lipid carrier available.</text>
</comment>
<dbReference type="RefSeq" id="WP_228233066.1">
    <property type="nucleotide sequence ID" value="NZ_JAJGNA010000003.1"/>
</dbReference>
<evidence type="ECO:0000313" key="16">
    <source>
        <dbReference type="Proteomes" id="UP001108027"/>
    </source>
</evidence>
<feature type="transmembrane region" description="Helical" evidence="14">
    <location>
        <begin position="115"/>
        <end position="134"/>
    </location>
</feature>
<dbReference type="NCBIfam" id="TIGR00753">
    <property type="entry name" value="undec_PP_bacA"/>
    <property type="match status" value="1"/>
</dbReference>
<dbReference type="EMBL" id="JAJGNA010000003">
    <property type="protein sequence ID" value="MCC4307706.1"/>
    <property type="molecule type" value="Genomic_DNA"/>
</dbReference>
<feature type="transmembrane region" description="Helical" evidence="14">
    <location>
        <begin position="244"/>
        <end position="264"/>
    </location>
</feature>
<accession>A0A9Q3UKI2</accession>
<evidence type="ECO:0000256" key="6">
    <source>
        <dbReference type="ARBA" id="ARBA00022692"/>
    </source>
</evidence>
<dbReference type="GO" id="GO:0050380">
    <property type="term" value="F:undecaprenyl-diphosphatase activity"/>
    <property type="evidence" value="ECO:0007669"/>
    <property type="project" value="UniProtKB-UniRule"/>
</dbReference>
<organism evidence="15 16">
    <name type="scientific">Alloalcanivorax marinus</name>
    <dbReference type="NCBI Taxonomy" id="1177169"/>
    <lineage>
        <taxon>Bacteria</taxon>
        <taxon>Pseudomonadati</taxon>
        <taxon>Pseudomonadota</taxon>
        <taxon>Gammaproteobacteria</taxon>
        <taxon>Oceanospirillales</taxon>
        <taxon>Alcanivoracaceae</taxon>
        <taxon>Alloalcanivorax</taxon>
    </lineage>
</organism>
<dbReference type="Pfam" id="PF02673">
    <property type="entry name" value="BacA"/>
    <property type="match status" value="1"/>
</dbReference>
<dbReference type="GO" id="GO:0009252">
    <property type="term" value="P:peptidoglycan biosynthetic process"/>
    <property type="evidence" value="ECO:0007669"/>
    <property type="project" value="UniProtKB-KW"/>
</dbReference>
<dbReference type="Proteomes" id="UP001108027">
    <property type="component" value="Unassembled WGS sequence"/>
</dbReference>
<dbReference type="NCBIfam" id="NF001393">
    <property type="entry name" value="PRK00281.2-4"/>
    <property type="match status" value="1"/>
</dbReference>
<evidence type="ECO:0000256" key="9">
    <source>
        <dbReference type="ARBA" id="ARBA00023136"/>
    </source>
</evidence>
<comment type="catalytic activity">
    <reaction evidence="13 14">
        <text>di-trans,octa-cis-undecaprenyl diphosphate + H2O = di-trans,octa-cis-undecaprenyl phosphate + phosphate + H(+)</text>
        <dbReference type="Rhea" id="RHEA:28094"/>
        <dbReference type="ChEBI" id="CHEBI:15377"/>
        <dbReference type="ChEBI" id="CHEBI:15378"/>
        <dbReference type="ChEBI" id="CHEBI:43474"/>
        <dbReference type="ChEBI" id="CHEBI:58405"/>
        <dbReference type="ChEBI" id="CHEBI:60392"/>
        <dbReference type="EC" id="3.6.1.27"/>
    </reaction>
</comment>
<dbReference type="GO" id="GO:0005886">
    <property type="term" value="C:plasma membrane"/>
    <property type="evidence" value="ECO:0007669"/>
    <property type="project" value="UniProtKB-SubCell"/>
</dbReference>
<dbReference type="GO" id="GO:0071555">
    <property type="term" value="P:cell wall organization"/>
    <property type="evidence" value="ECO:0007669"/>
    <property type="project" value="UniProtKB-KW"/>
</dbReference>
<keyword evidence="14" id="KW-0573">Peptidoglycan synthesis</keyword>
<feature type="transmembrane region" description="Helical" evidence="14">
    <location>
        <begin position="85"/>
        <end position="103"/>
    </location>
</feature>
<evidence type="ECO:0000256" key="5">
    <source>
        <dbReference type="ARBA" id="ARBA00022475"/>
    </source>
</evidence>
<dbReference type="InterPro" id="IPR003824">
    <property type="entry name" value="UppP"/>
</dbReference>